<dbReference type="InterPro" id="IPR029016">
    <property type="entry name" value="GAF-like_dom_sf"/>
</dbReference>
<keyword evidence="5" id="KW-1003">Cell membrane</keyword>
<dbReference type="InterPro" id="IPR035965">
    <property type="entry name" value="PAS-like_dom_sf"/>
</dbReference>
<dbReference type="InterPro" id="IPR003594">
    <property type="entry name" value="HATPase_dom"/>
</dbReference>
<dbReference type="FunFam" id="1.10.287.130:FF:000001">
    <property type="entry name" value="Two-component sensor histidine kinase"/>
    <property type="match status" value="1"/>
</dbReference>
<dbReference type="GO" id="GO:0000155">
    <property type="term" value="F:phosphorelay sensor kinase activity"/>
    <property type="evidence" value="ECO:0007669"/>
    <property type="project" value="InterPro"/>
</dbReference>
<evidence type="ECO:0000313" key="17">
    <source>
        <dbReference type="Proteomes" id="UP000594468"/>
    </source>
</evidence>
<dbReference type="InterPro" id="IPR005467">
    <property type="entry name" value="His_kinase_dom"/>
</dbReference>
<dbReference type="Pfam" id="PF13185">
    <property type="entry name" value="GAF_2"/>
    <property type="match status" value="3"/>
</dbReference>
<dbReference type="SUPFAM" id="SSF47384">
    <property type="entry name" value="Homodimeric domain of signal transducing histidine kinase"/>
    <property type="match status" value="1"/>
</dbReference>
<dbReference type="GO" id="GO:0005524">
    <property type="term" value="F:ATP binding"/>
    <property type="evidence" value="ECO:0007669"/>
    <property type="project" value="UniProtKB-KW"/>
</dbReference>
<dbReference type="PANTHER" id="PTHR45569:SF1">
    <property type="entry name" value="SENSOR PROTEIN KDPD"/>
    <property type="match status" value="1"/>
</dbReference>
<dbReference type="FunFam" id="3.30.565.10:FF:000023">
    <property type="entry name" value="PAS domain-containing sensor histidine kinase"/>
    <property type="match status" value="1"/>
</dbReference>
<dbReference type="SUPFAM" id="SSF55874">
    <property type="entry name" value="ATPase domain of HSP90 chaperone/DNA topoisomerase II/histidine kinase"/>
    <property type="match status" value="1"/>
</dbReference>
<evidence type="ECO:0000256" key="8">
    <source>
        <dbReference type="ARBA" id="ARBA00022741"/>
    </source>
</evidence>
<sequence length="2603" mass="288992">MDLFGTIIIISILILLGIGLWVWQHERLRSNPQLEELLTDIPVNNGDASSAVLVATGHGQVIHANETARDWLQLEGLSPDVEIVARLVRPSDNFLNLLAAEGQTSFQLRDRWVEAVSHKIPSPEGARIVVMMRELKASRANSDVMDIGLAMQIVDDIGEMASAEMSTDQTSQVILEILRQRLDIEAGEICLWDDKEQVLVQRSWVGDASYLLTMAESGGIYQLGQGVAGWVAQQRRPLLIHGEHDMVSLQVMMENNPYRSAVSVPLILTDSFLGTLTLFSMRAGAFHDTHISLLQSVARAVCQSIRSAALYTRQETRIRDIASVQALAKRGDAMADSAAIYKALNSRIAALMSAQMVGVFLYEPARRVLLPQLPFHGIPDNVAQLITIAMPEGSRQRDIWLQQPYWVTNDASEEPLLEAMGMRPLVDLAGIHNLGLFPLQVGGSRIGLMAVSNMRSGQFSPADIDSMGVLATQAAIVVENLRLYQAEQRIDSELIGLQEMTEAIGALPQGGVFFSEVNARIARLIGVSMSGILLYDDQTSELVAELPFYGIDDNLVRLYRIPLTPNSIMEELWTDEDVWYSNRVATDPLVFKAGLDNLAELVGVSQTLIAVMTVGGRRIGVVQVSNKLDGSEFDESDARLARILATQAGAIIENARLYQEVRRRADEAESLRRVVELASGVLTSEESLEPMLAEIGHITDSQHVFISVLDRAESRLITYPRWTYGYLLREPVVIDATTPDFLETVAISGDDLMSNALASDENVLPSYRRIAERYDLHKAVMVPLIVGDRHLGELVIANDHTGRDYTLDDVRILNSIAVQISAAVERLMLYRATGENLRQRMDELDAIARVSNALTETVDLQQVLQAISEQIKIASNVSGVSITLLLPKERWRAEDRPRMDVRVGSLEGRALSDLEISAVLRGGEPYIVSDFAETDFSALPESARSAAAVPILYADRIVGVLYAYDSQPNYFDEQAVGFLMTMAAKAAQGYQNAENRREQIERGESLRQRVGQLNRIFELGQLVHTGTDLDTMMEAIAYSVQGSASFDTVVLLLHDESRQMLRRVAQAGMPIQAFMASQDRQIALKDFESLLQPSYQIPGTMDVFFFPVERSPEWYTSELDALTVAFDNNRSLPGVDHNAWVDGDMLIVRMTGQGHNLVGAMVLDRPHNNKRPDRSTVEVLEIFAHQASSMVENTRLFMQSERSAQLEAQLNEVLNAVASTLELPQITLALADGVRNLLPLVRMDLVIANDETSGFDVTTATSRADNSIQIEQEELFSLQDTVLGDAYEARTDQLYLVGEVDEVAFGDLADWQASGENATLLLPLLAGGDCLGVLHVGLSDVAPLTQEIRQLLVRMARLVASSIQNARLFNQAVNLQILTSSVVESIQQGIVVMDQAGNVISFNDFIRQRYEWSELSEDRHLFDYSPDWGTFMKEELRQVLEDGVPRELIEQMTPRDNGGYMVRNFYLYPLRSGIEIRGAVLLVEDVTERTELEKAIETRANQLAALTEVSTRITASLERSEVLQVAMEEIGWIIPNDSVSIWRRIGPYMVLEGSTSVEGNPLLGTRLLIGGVERIQEMVEYRRVVSLSSEAPFGLYEMPDDNDAVRSWLGVPLISQSHVAGMMVLTGRQADMFTTRSEQHVASAFASQVAIALANADLFEQTFERTNEMGIMLEAAQATSLTRDLRQVFNTVAELLFSALDMAECAIMMWNEVDNQLLVQFSKSRDEETPSLVVEGSTFDLTKYPARRHALERREVVVIMDVVDEEGEPLYPGELADLREAGYSVRMLVPLIVTNTPIGLIMLQQSLENLEQGISQQRMRLARALGLQVAVAIENARLSTETNIRFEELLTINSLSQEISSTLNLNNMLPIVRDQLPSVTGADEMYLALYDADKERISFPLAVRGGESFNIPSRNLGSDEVSYIIKNRRPLNLGADYFSVDQLRANLKIVSGEEDALSYLGVPLLSGKSVLGVLAIRDTRRRQAFDINAERVLTTVASQLGAAIQNARLFEQVQDSAQTMEKLVHERTDELETERDRLDTLYQITSELTRTLDMEQLLDRSLGMVSKAVGASDGVIILMDPSTDGLITRAWLNPETIYQVDGRNYHPAQELANWLIIQNELNEPIVLVNDLTQQEYWDSTLPHAAQFRSAIAVVLENNDEPVGVMVLLSTEFAAFDDNHLKLLVPAANQVAASINSADLYQLIRDQASRLANLVRQEKESSQRNIAILESIAEGVMLADANGNIVSFNAAAERILGIDRREAEGKPVSTLAGLYGTSAARWSSMIENWSAQMDGTNLMASDEYFAEQRIEIGSRIISAAIAPVMMETGDFLGTVSVFRDITRDVEADRIKSEFIENVSHEFRTPLTPIKGYTDLLLQGASGSLTDMQRKMMNTIKDNVERLTMLVDDVLNIAQLDRSGVLALIQESDLKQLLPAVVDEIAGRPANVTKQLTVTVDVADDTPSIHADSQRLEQIIQNLVDNAFKFTRQGGRIDVKASREDDEHVLIAVTDTGVGIPEEFRERVWRRFERYEQHALEMEVAGTGLGLPLVKELVELHGGEVWFESELDQGTTFYLRLPIAQPGYRSLMEATQGHQQDTPESMVGD</sequence>
<dbReference type="Pfam" id="PF00512">
    <property type="entry name" value="HisKA"/>
    <property type="match status" value="1"/>
</dbReference>
<keyword evidence="12 13" id="KW-0472">Membrane</keyword>
<evidence type="ECO:0000256" key="1">
    <source>
        <dbReference type="ARBA" id="ARBA00000085"/>
    </source>
</evidence>
<dbReference type="GO" id="GO:0006355">
    <property type="term" value="P:regulation of DNA-templated transcription"/>
    <property type="evidence" value="ECO:0007669"/>
    <property type="project" value="InterPro"/>
</dbReference>
<evidence type="ECO:0000256" key="7">
    <source>
        <dbReference type="ARBA" id="ARBA00022679"/>
    </source>
</evidence>
<protein>
    <recommendedName>
        <fullName evidence="4">histidine kinase</fullName>
        <ecNumber evidence="4">2.7.13.3</ecNumber>
    </recommendedName>
</protein>
<dbReference type="PANTHER" id="PTHR45569">
    <property type="entry name" value="SENSOR PROTEIN KDPD"/>
    <property type="match status" value="1"/>
</dbReference>
<dbReference type="NCBIfam" id="TIGR00229">
    <property type="entry name" value="sensory_box"/>
    <property type="match status" value="1"/>
</dbReference>
<feature type="transmembrane region" description="Helical" evidence="13">
    <location>
        <begin position="6"/>
        <end position="23"/>
    </location>
</feature>
<keyword evidence="7" id="KW-0808">Transferase</keyword>
<feature type="domain" description="Histidine kinase" evidence="14">
    <location>
        <begin position="2356"/>
        <end position="2579"/>
    </location>
</feature>
<keyword evidence="13" id="KW-0812">Transmembrane</keyword>
<dbReference type="PRINTS" id="PR00344">
    <property type="entry name" value="BCTRLSENSOR"/>
</dbReference>
<evidence type="ECO:0000256" key="2">
    <source>
        <dbReference type="ARBA" id="ARBA00004236"/>
    </source>
</evidence>
<evidence type="ECO:0000256" key="4">
    <source>
        <dbReference type="ARBA" id="ARBA00012438"/>
    </source>
</evidence>
<name>A0A7S8IE48_9CHLR</name>
<dbReference type="Gene3D" id="3.30.565.10">
    <property type="entry name" value="Histidine kinase-like ATPase, C-terminal domain"/>
    <property type="match status" value="1"/>
</dbReference>
<reference evidence="16 17" key="1">
    <citation type="submission" date="2020-02" db="EMBL/GenBank/DDBJ databases">
        <authorList>
            <person name="Zheng R.K."/>
            <person name="Sun C.M."/>
        </authorList>
    </citation>
    <scope>NUCLEOTIDE SEQUENCE [LARGE SCALE GENOMIC DNA]</scope>
    <source>
        <strain evidence="17">rifampicinis</strain>
    </source>
</reference>
<dbReference type="RefSeq" id="WP_195170266.1">
    <property type="nucleotide sequence ID" value="NZ_CP062983.1"/>
</dbReference>
<dbReference type="CDD" id="cd00130">
    <property type="entry name" value="PAS"/>
    <property type="match status" value="1"/>
</dbReference>
<feature type="domain" description="PAS" evidence="15">
    <location>
        <begin position="2220"/>
        <end position="2265"/>
    </location>
</feature>
<dbReference type="CDD" id="cd00082">
    <property type="entry name" value="HisKA"/>
    <property type="match status" value="1"/>
</dbReference>
<dbReference type="PROSITE" id="PS50109">
    <property type="entry name" value="HIS_KIN"/>
    <property type="match status" value="1"/>
</dbReference>
<dbReference type="InterPro" id="IPR013656">
    <property type="entry name" value="PAS_4"/>
</dbReference>
<keyword evidence="11" id="KW-0902">Two-component regulatory system</keyword>
<evidence type="ECO:0000256" key="9">
    <source>
        <dbReference type="ARBA" id="ARBA00022777"/>
    </source>
</evidence>
<dbReference type="InterPro" id="IPR052023">
    <property type="entry name" value="Histidine_kinase_KdpD"/>
</dbReference>
<keyword evidence="10" id="KW-0067">ATP-binding</keyword>
<dbReference type="SMART" id="SM00065">
    <property type="entry name" value="GAF"/>
    <property type="match status" value="11"/>
</dbReference>
<keyword evidence="9" id="KW-0418">Kinase</keyword>
<dbReference type="Pfam" id="PF02518">
    <property type="entry name" value="HATPase_c"/>
    <property type="match status" value="1"/>
</dbReference>
<evidence type="ECO:0000256" key="11">
    <source>
        <dbReference type="ARBA" id="ARBA00023012"/>
    </source>
</evidence>
<organism evidence="16 17">
    <name type="scientific">Phototrophicus methaneseepsis</name>
    <dbReference type="NCBI Taxonomy" id="2710758"/>
    <lineage>
        <taxon>Bacteria</taxon>
        <taxon>Bacillati</taxon>
        <taxon>Chloroflexota</taxon>
        <taxon>Candidatus Thermofontia</taxon>
        <taxon>Phototrophicales</taxon>
        <taxon>Phototrophicaceae</taxon>
        <taxon>Phototrophicus</taxon>
    </lineage>
</organism>
<dbReference type="InterPro" id="IPR036097">
    <property type="entry name" value="HisK_dim/P_sf"/>
</dbReference>
<dbReference type="Pfam" id="PF08448">
    <property type="entry name" value="PAS_4"/>
    <property type="match status" value="1"/>
</dbReference>
<dbReference type="GO" id="GO:0005886">
    <property type="term" value="C:plasma membrane"/>
    <property type="evidence" value="ECO:0007669"/>
    <property type="project" value="UniProtKB-SubCell"/>
</dbReference>
<dbReference type="Gene3D" id="3.30.450.20">
    <property type="entry name" value="PAS domain"/>
    <property type="match status" value="2"/>
</dbReference>
<dbReference type="SMART" id="SM00387">
    <property type="entry name" value="HATPase_c"/>
    <property type="match status" value="1"/>
</dbReference>
<proteinExistence type="predicted"/>
<dbReference type="InterPro" id="IPR003661">
    <property type="entry name" value="HisK_dim/P_dom"/>
</dbReference>
<dbReference type="Proteomes" id="UP000594468">
    <property type="component" value="Chromosome"/>
</dbReference>
<dbReference type="SUPFAM" id="SSF55781">
    <property type="entry name" value="GAF domain-like"/>
    <property type="match status" value="11"/>
</dbReference>
<comment type="subcellular location">
    <subcellularLocation>
        <location evidence="2">Cell membrane</location>
    </subcellularLocation>
    <subcellularLocation>
        <location evidence="3">Membrane raft</location>
        <topology evidence="3">Multi-pass membrane protein</topology>
    </subcellularLocation>
</comment>
<keyword evidence="17" id="KW-1185">Reference proteome</keyword>
<evidence type="ECO:0000256" key="13">
    <source>
        <dbReference type="SAM" id="Phobius"/>
    </source>
</evidence>
<comment type="catalytic activity">
    <reaction evidence="1">
        <text>ATP + protein L-histidine = ADP + protein N-phospho-L-histidine.</text>
        <dbReference type="EC" id="2.7.13.3"/>
    </reaction>
</comment>
<dbReference type="InterPro" id="IPR013767">
    <property type="entry name" value="PAS_fold"/>
</dbReference>
<dbReference type="CDD" id="cd00075">
    <property type="entry name" value="HATPase"/>
    <property type="match status" value="1"/>
</dbReference>
<keyword evidence="13" id="KW-1133">Transmembrane helix</keyword>
<dbReference type="GO" id="GO:0045121">
    <property type="term" value="C:membrane raft"/>
    <property type="evidence" value="ECO:0007669"/>
    <property type="project" value="UniProtKB-SubCell"/>
</dbReference>
<keyword evidence="8" id="KW-0547">Nucleotide-binding</keyword>
<dbReference type="Gene3D" id="3.30.450.40">
    <property type="match status" value="11"/>
</dbReference>
<keyword evidence="6" id="KW-0597">Phosphoprotein</keyword>
<evidence type="ECO:0000259" key="14">
    <source>
        <dbReference type="PROSITE" id="PS50109"/>
    </source>
</evidence>
<evidence type="ECO:0000256" key="12">
    <source>
        <dbReference type="ARBA" id="ARBA00023136"/>
    </source>
</evidence>
<dbReference type="EC" id="2.7.13.3" evidence="4"/>
<dbReference type="InterPro" id="IPR003018">
    <property type="entry name" value="GAF"/>
</dbReference>
<dbReference type="SMART" id="SM00091">
    <property type="entry name" value="PAS"/>
    <property type="match status" value="3"/>
</dbReference>
<evidence type="ECO:0000256" key="6">
    <source>
        <dbReference type="ARBA" id="ARBA00022553"/>
    </source>
</evidence>
<dbReference type="InterPro" id="IPR036890">
    <property type="entry name" value="HATPase_C_sf"/>
</dbReference>
<dbReference type="InterPro" id="IPR000014">
    <property type="entry name" value="PAS"/>
</dbReference>
<dbReference type="SMART" id="SM00388">
    <property type="entry name" value="HisKA"/>
    <property type="match status" value="1"/>
</dbReference>
<evidence type="ECO:0000313" key="16">
    <source>
        <dbReference type="EMBL" id="QPC82197.1"/>
    </source>
</evidence>
<evidence type="ECO:0000256" key="5">
    <source>
        <dbReference type="ARBA" id="ARBA00022475"/>
    </source>
</evidence>
<dbReference type="SUPFAM" id="SSF55785">
    <property type="entry name" value="PYP-like sensor domain (PAS domain)"/>
    <property type="match status" value="2"/>
</dbReference>
<dbReference type="Pfam" id="PF00989">
    <property type="entry name" value="PAS"/>
    <property type="match status" value="1"/>
</dbReference>
<dbReference type="Gene3D" id="1.10.287.130">
    <property type="match status" value="1"/>
</dbReference>
<evidence type="ECO:0000259" key="15">
    <source>
        <dbReference type="PROSITE" id="PS50112"/>
    </source>
</evidence>
<dbReference type="KEGG" id="pmet:G4Y79_21315"/>
<dbReference type="PROSITE" id="PS50112">
    <property type="entry name" value="PAS"/>
    <property type="match status" value="1"/>
</dbReference>
<dbReference type="InterPro" id="IPR004358">
    <property type="entry name" value="Sig_transdc_His_kin-like_C"/>
</dbReference>
<dbReference type="EMBL" id="CP062983">
    <property type="protein sequence ID" value="QPC82197.1"/>
    <property type="molecule type" value="Genomic_DNA"/>
</dbReference>
<gene>
    <name evidence="16" type="ORF">G4Y79_21315</name>
</gene>
<evidence type="ECO:0000256" key="3">
    <source>
        <dbReference type="ARBA" id="ARBA00004314"/>
    </source>
</evidence>
<accession>A0A7S8IE48</accession>
<dbReference type="Pfam" id="PF01590">
    <property type="entry name" value="GAF"/>
    <property type="match status" value="6"/>
</dbReference>
<evidence type="ECO:0000256" key="10">
    <source>
        <dbReference type="ARBA" id="ARBA00022840"/>
    </source>
</evidence>